<dbReference type="PANTHER" id="PTHR24198:SF165">
    <property type="entry name" value="ANKYRIN REPEAT-CONTAINING PROTEIN-RELATED"/>
    <property type="match status" value="1"/>
</dbReference>
<dbReference type="Proteomes" id="UP001146793">
    <property type="component" value="Unassembled WGS sequence"/>
</dbReference>
<evidence type="ECO:0000313" key="4">
    <source>
        <dbReference type="EMBL" id="KAJ3435313.1"/>
    </source>
</evidence>
<accession>A0AAV7YZZ8</accession>
<reference evidence="4" key="1">
    <citation type="submission" date="2022-08" db="EMBL/GenBank/DDBJ databases">
        <title>Novel sulphate-reducing endosymbionts in the free-living metamonad Anaeramoeba.</title>
        <authorList>
            <person name="Jerlstrom-Hultqvist J."/>
            <person name="Cepicka I."/>
            <person name="Gallot-Lavallee L."/>
            <person name="Salas-Leiva D."/>
            <person name="Curtis B.A."/>
            <person name="Zahonova K."/>
            <person name="Pipaliya S."/>
            <person name="Dacks J."/>
            <person name="Roger A.J."/>
        </authorList>
    </citation>
    <scope>NUCLEOTIDE SEQUENCE</scope>
    <source>
        <strain evidence="4">Busselton2</strain>
    </source>
</reference>
<evidence type="ECO:0000313" key="5">
    <source>
        <dbReference type="Proteomes" id="UP001146793"/>
    </source>
</evidence>
<dbReference type="CDD" id="cd18186">
    <property type="entry name" value="BTB_POZ_ZBTB_KLHL-like"/>
    <property type="match status" value="1"/>
</dbReference>
<evidence type="ECO:0000259" key="3">
    <source>
        <dbReference type="PROSITE" id="PS50097"/>
    </source>
</evidence>
<dbReference type="Gene3D" id="1.25.40.20">
    <property type="entry name" value="Ankyrin repeat-containing domain"/>
    <property type="match status" value="2"/>
</dbReference>
<dbReference type="SUPFAM" id="SSF54695">
    <property type="entry name" value="POZ domain"/>
    <property type="match status" value="1"/>
</dbReference>
<dbReference type="InterPro" id="IPR011333">
    <property type="entry name" value="SKP1/BTB/POZ_sf"/>
</dbReference>
<dbReference type="InterPro" id="IPR002110">
    <property type="entry name" value="Ankyrin_rpt"/>
</dbReference>
<dbReference type="Pfam" id="PF00651">
    <property type="entry name" value="BTB"/>
    <property type="match status" value="1"/>
</dbReference>
<keyword evidence="2" id="KW-0040">ANK repeat</keyword>
<protein>
    <submittedName>
        <fullName evidence="4">Ankyrin repeat-containing protein</fullName>
    </submittedName>
</protein>
<proteinExistence type="predicted"/>
<dbReference type="Gene3D" id="3.30.710.10">
    <property type="entry name" value="Potassium Channel Kv1.1, Chain A"/>
    <property type="match status" value="1"/>
</dbReference>
<sequence length="727" mass="85593">MWNQIDLYYLNNKEESNINFITIPLKTLVELEKGRIEDFKKQFDLNNVNKFFFGKKGSGIQRFTALLFACNYGCENAVIHYLVDTLWCDLTQTTRSRKTALHLICCHNTPNVEQIQFLLRKGVNLKTKTSTKLTALHCLCMSKGVNKPLLEYLVNEKQDHLNEPDHKKNLPIHLYCRNSFSLSLECLKWFILSGAQMEFQNSSQNTGLHFICSNQMVDAAILKYLLCHPNNYDFQSPNRSNNTPFDLLFRNKALTIPLINVCQSYLQNEQLMQTYLVSSLFSQVKKQNLNFQIIKFLVDFKKISLNQIPKNYNFNYSPFDSLCQNRSLNPSFFYWMMNSVDKNFNTSTSIDLIQPIHLLCENKSIGFNEIQFLAKQSIKQFHLVDSKGRNCLHYICSRENADFKIIQYLIELSPSLLAQKDNYDRSPFFLFCLHNSLQRSTIICFLNQGADPTEKDCKNRNLKSILQIFIEKFRNNFTKEILKKILPIIEYLIEAGTNLKRIPENVCRCKIISNLISNYNSFDQDFQHFFENKEFADIEIHGIKVHKEIVELRLKKPIGEIKKILQNHLLKDVIIILKWVYGFNIDADINQDIEKIFLKLDIIQPKNRKLKKEIQQLYLQEATKDFCIITSDTKIKVHKIILLVRSGLFRGMFSFVQDQITEVHDYSKRSPETMKKLIYFLYNDKLLNHHFNQQFYEEILDSINYYQLNTNSNLTYYIEKIKLFSEN</sequence>
<dbReference type="SMART" id="SM00248">
    <property type="entry name" value="ANK"/>
    <property type="match status" value="7"/>
</dbReference>
<keyword evidence="1" id="KW-0677">Repeat</keyword>
<comment type="caution">
    <text evidence="4">The sequence shown here is derived from an EMBL/GenBank/DDBJ whole genome shotgun (WGS) entry which is preliminary data.</text>
</comment>
<dbReference type="PROSITE" id="PS50097">
    <property type="entry name" value="BTB"/>
    <property type="match status" value="1"/>
</dbReference>
<dbReference type="PANTHER" id="PTHR24198">
    <property type="entry name" value="ANKYRIN REPEAT AND PROTEIN KINASE DOMAIN-CONTAINING PROTEIN"/>
    <property type="match status" value="1"/>
</dbReference>
<organism evidence="4 5">
    <name type="scientific">Anaeramoeba flamelloides</name>
    <dbReference type="NCBI Taxonomy" id="1746091"/>
    <lineage>
        <taxon>Eukaryota</taxon>
        <taxon>Metamonada</taxon>
        <taxon>Anaeramoebidae</taxon>
        <taxon>Anaeramoeba</taxon>
    </lineage>
</organism>
<dbReference type="InterPro" id="IPR000210">
    <property type="entry name" value="BTB/POZ_dom"/>
</dbReference>
<evidence type="ECO:0000256" key="2">
    <source>
        <dbReference type="ARBA" id="ARBA00023043"/>
    </source>
</evidence>
<dbReference type="AlphaFoldDB" id="A0AAV7YZZ8"/>
<dbReference type="Pfam" id="PF12796">
    <property type="entry name" value="Ank_2"/>
    <property type="match status" value="1"/>
</dbReference>
<dbReference type="SUPFAM" id="SSF48403">
    <property type="entry name" value="Ankyrin repeat"/>
    <property type="match status" value="2"/>
</dbReference>
<name>A0AAV7YZZ8_9EUKA</name>
<dbReference type="EMBL" id="JANTQA010000040">
    <property type="protein sequence ID" value="KAJ3435313.1"/>
    <property type="molecule type" value="Genomic_DNA"/>
</dbReference>
<dbReference type="InterPro" id="IPR036770">
    <property type="entry name" value="Ankyrin_rpt-contain_sf"/>
</dbReference>
<gene>
    <name evidence="4" type="ORF">M0812_19501</name>
</gene>
<dbReference type="SMART" id="SM00225">
    <property type="entry name" value="BTB"/>
    <property type="match status" value="1"/>
</dbReference>
<feature type="domain" description="BTB" evidence="3">
    <location>
        <begin position="624"/>
        <end position="690"/>
    </location>
</feature>
<evidence type="ECO:0000256" key="1">
    <source>
        <dbReference type="ARBA" id="ARBA00022737"/>
    </source>
</evidence>